<dbReference type="EMBL" id="CM000883">
    <property type="protein sequence ID" value="PNT64488.1"/>
    <property type="molecule type" value="Genomic_DNA"/>
</dbReference>
<reference evidence="1 2" key="1">
    <citation type="journal article" date="2010" name="Nature">
        <title>Genome sequencing and analysis of the model grass Brachypodium distachyon.</title>
        <authorList>
            <consortium name="International Brachypodium Initiative"/>
        </authorList>
    </citation>
    <scope>NUCLEOTIDE SEQUENCE [LARGE SCALE GENOMIC DNA]</scope>
    <source>
        <strain evidence="1 2">Bd21</strain>
    </source>
</reference>
<gene>
    <name evidence="1" type="ORF">BRADI_4g29286v3</name>
</gene>
<dbReference type="Proteomes" id="UP000008810">
    <property type="component" value="Chromosome 4"/>
</dbReference>
<reference evidence="1" key="2">
    <citation type="submission" date="2017-06" db="EMBL/GenBank/DDBJ databases">
        <title>WGS assembly of Brachypodium distachyon.</title>
        <authorList>
            <consortium name="The International Brachypodium Initiative"/>
            <person name="Lucas S."/>
            <person name="Harmon-Smith M."/>
            <person name="Lail K."/>
            <person name="Tice H."/>
            <person name="Grimwood J."/>
            <person name="Bruce D."/>
            <person name="Barry K."/>
            <person name="Shu S."/>
            <person name="Lindquist E."/>
            <person name="Wang M."/>
            <person name="Pitluck S."/>
            <person name="Vogel J.P."/>
            <person name="Garvin D.F."/>
            <person name="Mockler T.C."/>
            <person name="Schmutz J."/>
            <person name="Rokhsar D."/>
            <person name="Bevan M.W."/>
        </authorList>
    </citation>
    <scope>NUCLEOTIDE SEQUENCE</scope>
    <source>
        <strain evidence="1">Bd21</strain>
    </source>
</reference>
<dbReference type="EnsemblPlants" id="PNT64488">
    <property type="protein sequence ID" value="PNT64488"/>
    <property type="gene ID" value="BRADI_4g29286v3"/>
</dbReference>
<dbReference type="ExpressionAtlas" id="A0A2K2CR25">
    <property type="expression patterns" value="baseline"/>
</dbReference>
<name>A0A2K2CR25_BRADI</name>
<evidence type="ECO:0000313" key="2">
    <source>
        <dbReference type="EnsemblPlants" id="PNT64488"/>
    </source>
</evidence>
<organism evidence="1">
    <name type="scientific">Brachypodium distachyon</name>
    <name type="common">Purple false brome</name>
    <name type="synonym">Trachynia distachya</name>
    <dbReference type="NCBI Taxonomy" id="15368"/>
    <lineage>
        <taxon>Eukaryota</taxon>
        <taxon>Viridiplantae</taxon>
        <taxon>Streptophyta</taxon>
        <taxon>Embryophyta</taxon>
        <taxon>Tracheophyta</taxon>
        <taxon>Spermatophyta</taxon>
        <taxon>Magnoliopsida</taxon>
        <taxon>Liliopsida</taxon>
        <taxon>Poales</taxon>
        <taxon>Poaceae</taxon>
        <taxon>BOP clade</taxon>
        <taxon>Pooideae</taxon>
        <taxon>Stipodae</taxon>
        <taxon>Brachypodieae</taxon>
        <taxon>Brachypodium</taxon>
    </lineage>
</organism>
<evidence type="ECO:0000313" key="1">
    <source>
        <dbReference type="EMBL" id="PNT64488.1"/>
    </source>
</evidence>
<dbReference type="Gramene" id="PNT64488">
    <property type="protein sequence ID" value="PNT64488"/>
    <property type="gene ID" value="BRADI_4g29286v3"/>
</dbReference>
<sequence>MEFLEFFLHTRFKNSYASKFRGEHLHAILRLWRVSASPTIHQYTVFLWQRLRLSTRGRETWAILALGLRWKSCYHIQRAKLPLILLVSML</sequence>
<keyword evidence="3" id="KW-1185">Reference proteome</keyword>
<evidence type="ECO:0000313" key="3">
    <source>
        <dbReference type="Proteomes" id="UP000008810"/>
    </source>
</evidence>
<dbReference type="AlphaFoldDB" id="A0A2K2CR25"/>
<protein>
    <submittedName>
        <fullName evidence="1 2">Uncharacterized protein</fullName>
    </submittedName>
</protein>
<accession>A0A2K2CR25</accession>
<reference evidence="2" key="3">
    <citation type="submission" date="2018-08" db="UniProtKB">
        <authorList>
            <consortium name="EnsemblPlants"/>
        </authorList>
    </citation>
    <scope>IDENTIFICATION</scope>
    <source>
        <strain evidence="2">cv. Bd21</strain>
    </source>
</reference>
<proteinExistence type="predicted"/>